<evidence type="ECO:0000313" key="4">
    <source>
        <dbReference type="Proteomes" id="UP001159364"/>
    </source>
</evidence>
<protein>
    <submittedName>
        <fullName evidence="3">Uncharacterized protein</fullName>
    </submittedName>
</protein>
<dbReference type="Proteomes" id="UP001159364">
    <property type="component" value="Linkage Group LG01"/>
</dbReference>
<gene>
    <name evidence="3" type="ORF">K2173_009517</name>
</gene>
<evidence type="ECO:0000256" key="1">
    <source>
        <dbReference type="ARBA" id="ARBA00022737"/>
    </source>
</evidence>
<reference evidence="3 4" key="1">
    <citation type="submission" date="2021-09" db="EMBL/GenBank/DDBJ databases">
        <title>Genomic insights and catalytic innovation underlie evolution of tropane alkaloids biosynthesis.</title>
        <authorList>
            <person name="Wang Y.-J."/>
            <person name="Tian T."/>
            <person name="Huang J.-P."/>
            <person name="Huang S.-X."/>
        </authorList>
    </citation>
    <scope>NUCLEOTIDE SEQUENCE [LARGE SCALE GENOMIC DNA]</scope>
    <source>
        <strain evidence="3">KIB-2018</strain>
        <tissue evidence="3">Leaf</tissue>
    </source>
</reference>
<dbReference type="NCBIfam" id="TIGR00756">
    <property type="entry name" value="PPR"/>
    <property type="match status" value="6"/>
</dbReference>
<dbReference type="EMBL" id="JAIWQS010000001">
    <property type="protein sequence ID" value="KAJ8774086.1"/>
    <property type="molecule type" value="Genomic_DNA"/>
</dbReference>
<dbReference type="GO" id="GO:0048731">
    <property type="term" value="P:system development"/>
    <property type="evidence" value="ECO:0007669"/>
    <property type="project" value="UniProtKB-ARBA"/>
</dbReference>
<dbReference type="Pfam" id="PF13041">
    <property type="entry name" value="PPR_2"/>
    <property type="match status" value="2"/>
</dbReference>
<evidence type="ECO:0000256" key="2">
    <source>
        <dbReference type="PROSITE-ProRule" id="PRU00708"/>
    </source>
</evidence>
<name>A0AAV8U465_9ROSI</name>
<dbReference type="FunFam" id="1.25.40.10:FF:000470">
    <property type="entry name" value="Pentatricopeptide repeat-containing protein At5g66520"/>
    <property type="match status" value="1"/>
</dbReference>
<dbReference type="Gene3D" id="1.25.40.10">
    <property type="entry name" value="Tetratricopeptide repeat domain"/>
    <property type="match status" value="4"/>
</dbReference>
<dbReference type="AlphaFoldDB" id="A0AAV8U465"/>
<dbReference type="InterPro" id="IPR011990">
    <property type="entry name" value="TPR-like_helical_dom_sf"/>
</dbReference>
<feature type="repeat" description="PPR" evidence="2">
    <location>
        <begin position="221"/>
        <end position="255"/>
    </location>
</feature>
<dbReference type="Pfam" id="PF20431">
    <property type="entry name" value="E_motif"/>
    <property type="match status" value="1"/>
</dbReference>
<keyword evidence="1" id="KW-0677">Repeat</keyword>
<dbReference type="SUPFAM" id="SSF48452">
    <property type="entry name" value="TPR-like"/>
    <property type="match status" value="1"/>
</dbReference>
<dbReference type="InterPro" id="IPR046848">
    <property type="entry name" value="E_motif"/>
</dbReference>
<proteinExistence type="predicted"/>
<dbReference type="Pfam" id="PF01535">
    <property type="entry name" value="PPR"/>
    <property type="match status" value="3"/>
</dbReference>
<dbReference type="PROSITE" id="PS51375">
    <property type="entry name" value="PPR"/>
    <property type="match status" value="4"/>
</dbReference>
<feature type="repeat" description="PPR" evidence="2">
    <location>
        <begin position="119"/>
        <end position="154"/>
    </location>
</feature>
<comment type="caution">
    <text evidence="3">The sequence shown here is derived from an EMBL/GenBank/DDBJ whole genome shotgun (WGS) entry which is preliminary data.</text>
</comment>
<dbReference type="GO" id="GO:0009451">
    <property type="term" value="P:RNA modification"/>
    <property type="evidence" value="ECO:0007669"/>
    <property type="project" value="InterPro"/>
</dbReference>
<keyword evidence="4" id="KW-1185">Reference proteome</keyword>
<dbReference type="PANTHER" id="PTHR47926">
    <property type="entry name" value="PENTATRICOPEPTIDE REPEAT-CONTAINING PROTEIN"/>
    <property type="match status" value="1"/>
</dbReference>
<dbReference type="PANTHER" id="PTHR47926:SF485">
    <property type="entry name" value="REPEAT-LIKE SUPERFAMILY PROTEIN, PUTATIVE-RELATED"/>
    <property type="match status" value="1"/>
</dbReference>
<dbReference type="FunFam" id="1.25.40.10:FF:000125">
    <property type="entry name" value="Pentatricopeptide repeat-containing protein"/>
    <property type="match status" value="1"/>
</dbReference>
<organism evidence="3 4">
    <name type="scientific">Erythroxylum novogranatense</name>
    <dbReference type="NCBI Taxonomy" id="1862640"/>
    <lineage>
        <taxon>Eukaryota</taxon>
        <taxon>Viridiplantae</taxon>
        <taxon>Streptophyta</taxon>
        <taxon>Embryophyta</taxon>
        <taxon>Tracheophyta</taxon>
        <taxon>Spermatophyta</taxon>
        <taxon>Magnoliopsida</taxon>
        <taxon>eudicotyledons</taxon>
        <taxon>Gunneridae</taxon>
        <taxon>Pentapetalae</taxon>
        <taxon>rosids</taxon>
        <taxon>fabids</taxon>
        <taxon>Malpighiales</taxon>
        <taxon>Erythroxylaceae</taxon>
        <taxon>Erythroxylum</taxon>
    </lineage>
</organism>
<accession>A0AAV8U465</accession>
<evidence type="ECO:0000313" key="3">
    <source>
        <dbReference type="EMBL" id="KAJ8774086.1"/>
    </source>
</evidence>
<sequence>MEVRLKKLGLSSQSLDKFILSQKNLSKTPPKLFPTLHKSKPSKKREQVVSILNVSHPVLQQLEQCCSTIRQFNRVHAQLMVHGLFQHPLAAGRCIKKLCTALNSVSYSVLVYDYVDERDAFMCNTIIRSFVNVNDPVAALRFYYERMVAKWVSPNHFTFPLVAKVSSQIGSLAEGQKAHAKVLKFGFESDLFVRNSFIHMYSQCGRVFDARVVFDVGTVLDLVSWNSMIDGYVKNGEVGLARQLFDEMCERDVFSWNSMISGYVDIGDMEAARRLFEKMPFSDIVSLNCMIDGYARIGNVSMARKFFDQMLFRNVVSWNIMFSLCLRRKDYGECLRLFDEMIEGGETKPNAASLVSVLTACANFRRLDKGKWIHSYIRDHGIEADVLLLTALLTMYAKCGIMDCARGIFDEMTNRSVVSCNSMIMGYGMHGQAEKAIEVFFDMEKKGPMPNEATFVCILSACAKAGMVLEGWWFFDIMHQKYRIEPRAEHIGCMIDLLGQAGLSRMLIKRMQIEAEATSRAALFSAFRMKISELRTSVAEELVKLYPDDIAPYLLLVNMYAAEGQWKSVDNVRSVMKEKGLESSFHYSFNHLSDFFSASCPMEFPLHRRHIIYSMLSEMGSHLKLSGEGSDVLLGIHGG</sequence>
<dbReference type="FunFam" id="1.25.40.10:FF:000090">
    <property type="entry name" value="Pentatricopeptide repeat-containing protein, chloroplastic"/>
    <property type="match status" value="1"/>
</dbReference>
<dbReference type="GO" id="GO:0003723">
    <property type="term" value="F:RNA binding"/>
    <property type="evidence" value="ECO:0007669"/>
    <property type="project" value="InterPro"/>
</dbReference>
<feature type="repeat" description="PPR" evidence="2">
    <location>
        <begin position="416"/>
        <end position="450"/>
    </location>
</feature>
<dbReference type="InterPro" id="IPR046960">
    <property type="entry name" value="PPR_At4g14850-like_plant"/>
</dbReference>
<dbReference type="InterPro" id="IPR002885">
    <property type="entry name" value="PPR_rpt"/>
</dbReference>
<feature type="repeat" description="PPR" evidence="2">
    <location>
        <begin position="283"/>
        <end position="317"/>
    </location>
</feature>